<evidence type="ECO:0000313" key="3">
    <source>
        <dbReference type="EMBL" id="QDU24240.1"/>
    </source>
</evidence>
<dbReference type="EMBL" id="CP036273">
    <property type="protein sequence ID" value="QDU24240.1"/>
    <property type="molecule type" value="Genomic_DNA"/>
</dbReference>
<dbReference type="InterPro" id="IPR038717">
    <property type="entry name" value="Tc1-like_DDE_dom"/>
</dbReference>
<protein>
    <recommendedName>
        <fullName evidence="1">Tc1-like transposase DDE domain-containing protein</fullName>
    </recommendedName>
</protein>
<dbReference type="InterPro" id="IPR047655">
    <property type="entry name" value="Transpos_IS630-like"/>
</dbReference>
<proteinExistence type="predicted"/>
<dbReference type="Gene3D" id="3.30.420.10">
    <property type="entry name" value="Ribonuclease H-like superfamily/Ribonuclease H"/>
    <property type="match status" value="1"/>
</dbReference>
<dbReference type="AlphaFoldDB" id="A0A517XTY4"/>
<dbReference type="GO" id="GO:0003676">
    <property type="term" value="F:nucleic acid binding"/>
    <property type="evidence" value="ECO:0007669"/>
    <property type="project" value="InterPro"/>
</dbReference>
<dbReference type="PANTHER" id="PTHR46564:SF1">
    <property type="entry name" value="TRANSPOSASE"/>
    <property type="match status" value="1"/>
</dbReference>
<organism evidence="2 4">
    <name type="scientific">Urbifossiella limnaea</name>
    <dbReference type="NCBI Taxonomy" id="2528023"/>
    <lineage>
        <taxon>Bacteria</taxon>
        <taxon>Pseudomonadati</taxon>
        <taxon>Planctomycetota</taxon>
        <taxon>Planctomycetia</taxon>
        <taxon>Gemmatales</taxon>
        <taxon>Gemmataceae</taxon>
        <taxon>Urbifossiella</taxon>
    </lineage>
</organism>
<keyword evidence="4" id="KW-1185">Reference proteome</keyword>
<dbReference type="InterPro" id="IPR036397">
    <property type="entry name" value="RNaseH_sf"/>
</dbReference>
<reference evidence="2 4" key="1">
    <citation type="submission" date="2019-02" db="EMBL/GenBank/DDBJ databases">
        <title>Deep-cultivation of Planctomycetes and their phenomic and genomic characterization uncovers novel biology.</title>
        <authorList>
            <person name="Wiegand S."/>
            <person name="Jogler M."/>
            <person name="Boedeker C."/>
            <person name="Pinto D."/>
            <person name="Vollmers J."/>
            <person name="Rivas-Marin E."/>
            <person name="Kohn T."/>
            <person name="Peeters S.H."/>
            <person name="Heuer A."/>
            <person name="Rast P."/>
            <person name="Oberbeckmann S."/>
            <person name="Bunk B."/>
            <person name="Jeske O."/>
            <person name="Meyerdierks A."/>
            <person name="Storesund J.E."/>
            <person name="Kallscheuer N."/>
            <person name="Luecker S."/>
            <person name="Lage O.M."/>
            <person name="Pohl T."/>
            <person name="Merkel B.J."/>
            <person name="Hornburger P."/>
            <person name="Mueller R.-W."/>
            <person name="Bruemmer F."/>
            <person name="Labrenz M."/>
            <person name="Spormann A.M."/>
            <person name="Op den Camp H."/>
            <person name="Overmann J."/>
            <person name="Amann R."/>
            <person name="Jetten M.S.M."/>
            <person name="Mascher T."/>
            <person name="Medema M.H."/>
            <person name="Devos D.P."/>
            <person name="Kaster A.-K."/>
            <person name="Ovreas L."/>
            <person name="Rohde M."/>
            <person name="Galperin M.Y."/>
            <person name="Jogler C."/>
        </authorList>
    </citation>
    <scope>NUCLEOTIDE SEQUENCE [LARGE SCALE GENOMIC DNA]</scope>
    <source>
        <strain evidence="2 4">ETA_A1</strain>
    </source>
</reference>
<dbReference type="PANTHER" id="PTHR46564">
    <property type="entry name" value="TRANSPOSASE"/>
    <property type="match status" value="1"/>
</dbReference>
<feature type="domain" description="Tc1-like transposase DDE" evidence="1">
    <location>
        <begin position="2"/>
        <end position="128"/>
    </location>
</feature>
<evidence type="ECO:0000313" key="4">
    <source>
        <dbReference type="Proteomes" id="UP000319576"/>
    </source>
</evidence>
<accession>A0A517XTY4</accession>
<dbReference type="NCBIfam" id="NF033545">
    <property type="entry name" value="transpos_IS630"/>
    <property type="match status" value="1"/>
</dbReference>
<dbReference type="Pfam" id="PF13358">
    <property type="entry name" value="DDE_3"/>
    <property type="match status" value="1"/>
</dbReference>
<name>A0A517XTY4_9BACT</name>
<sequence length="157" mass="17537">MTRLYGWGPTAERVPGVVPFGHWKTTTFLAAFRLDGLFAPLVIDGALNGDLFRAYVRQELAPRLRPGDVVVMDNLATHKVAGVAEAIRGRDAGLVYLPAYSPDRNPIEQVFSKVKNELRRRELRTVPEVEDAFGQSLDWITPTDARNYFAHAGYPPD</sequence>
<gene>
    <name evidence="2" type="ORF">ETAA1_29250</name>
    <name evidence="3" type="ORF">ETAA1_62540</name>
</gene>
<evidence type="ECO:0000313" key="2">
    <source>
        <dbReference type="EMBL" id="QDU20962.1"/>
    </source>
</evidence>
<dbReference type="KEGG" id="uli:ETAA1_62540"/>
<evidence type="ECO:0000259" key="1">
    <source>
        <dbReference type="Pfam" id="PF13358"/>
    </source>
</evidence>
<dbReference type="KEGG" id="uli:ETAA1_29250"/>
<dbReference type="EMBL" id="CP036273">
    <property type="protein sequence ID" value="QDU20962.1"/>
    <property type="molecule type" value="Genomic_DNA"/>
</dbReference>
<dbReference type="Proteomes" id="UP000319576">
    <property type="component" value="Chromosome"/>
</dbReference>